<sequence length="116" mass="12200">MTTTLTTPAKTNSATEAASSSPNARGEAVFLTAETYTLTARQVVLALAAHLARFGDTLGVAVVDPLCAIDAVMRFDGADLTGWTTGRSPVDVAAVRARAEAIARDYFGRQFPAVPW</sequence>
<feature type="region of interest" description="Disordered" evidence="1">
    <location>
        <begin position="1"/>
        <end position="23"/>
    </location>
</feature>
<dbReference type="EMBL" id="JAVREJ010000014">
    <property type="protein sequence ID" value="MDT0351665.1"/>
    <property type="molecule type" value="Genomic_DNA"/>
</dbReference>
<proteinExistence type="predicted"/>
<protein>
    <submittedName>
        <fullName evidence="2">Uncharacterized protein</fullName>
    </submittedName>
</protein>
<evidence type="ECO:0000313" key="2">
    <source>
        <dbReference type="EMBL" id="MDT0351665.1"/>
    </source>
</evidence>
<gene>
    <name evidence="2" type="ORF">RM445_19240</name>
</gene>
<organism evidence="2 3">
    <name type="scientific">Pseudonocardia charpentierae</name>
    <dbReference type="NCBI Taxonomy" id="3075545"/>
    <lineage>
        <taxon>Bacteria</taxon>
        <taxon>Bacillati</taxon>
        <taxon>Actinomycetota</taxon>
        <taxon>Actinomycetes</taxon>
        <taxon>Pseudonocardiales</taxon>
        <taxon>Pseudonocardiaceae</taxon>
        <taxon>Pseudonocardia</taxon>
    </lineage>
</organism>
<dbReference type="Proteomes" id="UP001183202">
    <property type="component" value="Unassembled WGS sequence"/>
</dbReference>
<keyword evidence="3" id="KW-1185">Reference proteome</keyword>
<accession>A0ABU2NCJ1</accession>
<evidence type="ECO:0000313" key="3">
    <source>
        <dbReference type="Proteomes" id="UP001183202"/>
    </source>
</evidence>
<reference evidence="3" key="1">
    <citation type="submission" date="2023-07" db="EMBL/GenBank/DDBJ databases">
        <title>30 novel species of actinomycetes from the DSMZ collection.</title>
        <authorList>
            <person name="Nouioui I."/>
        </authorList>
    </citation>
    <scope>NUCLEOTIDE SEQUENCE [LARGE SCALE GENOMIC DNA]</scope>
    <source>
        <strain evidence="3">DSM 45834</strain>
    </source>
</reference>
<evidence type="ECO:0000256" key="1">
    <source>
        <dbReference type="SAM" id="MobiDB-lite"/>
    </source>
</evidence>
<name>A0ABU2NCJ1_9PSEU</name>
<comment type="caution">
    <text evidence="2">The sequence shown here is derived from an EMBL/GenBank/DDBJ whole genome shotgun (WGS) entry which is preliminary data.</text>
</comment>
<dbReference type="RefSeq" id="WP_311558077.1">
    <property type="nucleotide sequence ID" value="NZ_JAVREJ010000014.1"/>
</dbReference>